<dbReference type="EMBL" id="MK204411">
    <property type="protein sequence ID" value="QDY92366.1"/>
    <property type="molecule type" value="Genomic_RNA"/>
</dbReference>
<comment type="subcellular location">
    <subcellularLocation>
        <location evidence="1">Host cell</location>
    </subcellularLocation>
    <subcellularLocation>
        <location evidence="10">Virion</location>
    </subcellularLocation>
    <text evidence="10">Located inside the virion, complexed with the viral RNA. Probably associates with ER-derived membranes where it participates in viral RNA synthesis and virus budding.</text>
</comment>
<keyword evidence="3" id="KW-0013">ADP-ribosylation</keyword>
<evidence type="ECO:0000313" key="16">
    <source>
        <dbReference type="EMBL" id="QDY92366.1"/>
    </source>
</evidence>
<sequence length="418" mass="46391">MASRDASKSKNKTDAPAPVLKLGGPAPPKIGSSGTASWFQPIKEKKMTHNPPTFTGSGVPENDNVKKPARHGYWKRQRRYKPGKGKRTPVTDAWYFYYTGTGPFADLKWGQPHDDIVWVAVDGADVDAKSGQGTRDPDKFDQFPLRFAEGGPDDNFRWDFIPVGGRGRSGRSSVATSRESSRPGSREGSRGRRQMGPNEDLIARAARIIEEQQKRGGRITKAKANEMAERRYCKRTLAPGKTVDQVFGTRQKGRERNFGDDRMVEEGIRDGRTTAMLNLIPSSHAMLFGSHVQAKLQPEGLLVTFSFTTVVPRDDPQFENYRQICDECVDGVGTRPKNEPKPRSRSSSKPASRAASPAPKQQRPKKEKKPKNQDKDKTDGAMSQEEKAVNDQLEFDDADQGMPDKIDWGSSALGDTEI</sequence>
<feature type="modified residue" description="Phosphoserine; by host" evidence="11">
    <location>
        <position position="130"/>
    </location>
</feature>
<evidence type="ECO:0000256" key="12">
    <source>
        <dbReference type="PROSITE-ProRule" id="PRU01276"/>
    </source>
</evidence>
<dbReference type="CDD" id="cd21595">
    <property type="entry name" value="CoV_N-CTD"/>
    <property type="match status" value="1"/>
</dbReference>
<evidence type="ECO:0000256" key="9">
    <source>
        <dbReference type="ARBA" id="ARBA00023274"/>
    </source>
</evidence>
<feature type="compositionally biased region" description="Low complexity" evidence="13">
    <location>
        <begin position="345"/>
        <end position="361"/>
    </location>
</feature>
<dbReference type="InterPro" id="IPR037195">
    <property type="entry name" value="Nucleocapsid_N"/>
</dbReference>
<keyword evidence="2 11" id="KW-0597">Phosphoprotein</keyword>
<dbReference type="SUPFAM" id="SSF110304">
    <property type="entry name" value="Coronavirus RNA-binding domain"/>
    <property type="match status" value="1"/>
</dbReference>
<evidence type="ECO:0000256" key="11">
    <source>
        <dbReference type="PIRSR" id="PIRSR003888-1"/>
    </source>
</evidence>
<dbReference type="InterPro" id="IPR001218">
    <property type="entry name" value="Nucleocap_CoV"/>
</dbReference>
<feature type="compositionally biased region" description="Basic and acidic residues" evidence="13">
    <location>
        <begin position="179"/>
        <end position="190"/>
    </location>
</feature>
<keyword evidence="4 10" id="KW-0946">Virion</keyword>
<dbReference type="GO" id="GO:0003723">
    <property type="term" value="F:RNA binding"/>
    <property type="evidence" value="ECO:0007669"/>
    <property type="project" value="UniProtKB-UniRule"/>
</dbReference>
<dbReference type="InterPro" id="IPR037179">
    <property type="entry name" value="Nucleocapsid_C"/>
</dbReference>
<keyword evidence="8" id="KW-0804">Transcription</keyword>
<dbReference type="PIRSF" id="PIRSF003888">
    <property type="entry name" value="Corona_nucleocap"/>
    <property type="match status" value="1"/>
</dbReference>
<keyword evidence="9 12" id="KW-0687">Ribonucleoprotein</keyword>
<protein>
    <recommendedName>
        <fullName evidence="10">Nucleoprotein</fullName>
    </recommendedName>
</protein>
<dbReference type="SUPFAM" id="SSF103068">
    <property type="entry name" value="Nucleocapsid protein dimerization domain"/>
    <property type="match status" value="1"/>
</dbReference>
<evidence type="ECO:0000256" key="7">
    <source>
        <dbReference type="ARBA" id="ARBA00023086"/>
    </source>
</evidence>
<keyword evidence="7 10" id="KW-0543">Viral nucleoprotein</keyword>
<feature type="compositionally biased region" description="Basic and acidic residues" evidence="13">
    <location>
        <begin position="370"/>
        <end position="389"/>
    </location>
</feature>
<evidence type="ECO:0000256" key="2">
    <source>
        <dbReference type="ARBA" id="ARBA00022553"/>
    </source>
</evidence>
<organism evidence="16">
    <name type="scientific">Avian coronavirus</name>
    <dbReference type="NCBI Taxonomy" id="694014"/>
    <lineage>
        <taxon>Viruses</taxon>
        <taxon>Riboviria</taxon>
        <taxon>Orthornavirae</taxon>
        <taxon>Pisuviricota</taxon>
        <taxon>Pisoniviricetes</taxon>
        <taxon>Nidovirales</taxon>
        <taxon>Cornidovirineae</taxon>
        <taxon>Coronaviridae</taxon>
        <taxon>Orthocoronavirinae</taxon>
        <taxon>Gammacoronavirus</taxon>
        <taxon>Igacovirus</taxon>
        <taxon>Gammacoronavirus galli</taxon>
    </lineage>
</organism>
<evidence type="ECO:0000256" key="10">
    <source>
        <dbReference type="PIRNR" id="PIRNR003888"/>
    </source>
</evidence>
<dbReference type="GO" id="GO:0043657">
    <property type="term" value="C:host cell"/>
    <property type="evidence" value="ECO:0007669"/>
    <property type="project" value="UniProtKB-SubCell"/>
</dbReference>
<proteinExistence type="predicted"/>
<feature type="modified residue" description="Phosphoserine; by host" evidence="11">
    <location>
        <position position="344"/>
    </location>
</feature>
<keyword evidence="6" id="KW-0805">Transcription regulation</keyword>
<evidence type="ECO:0000256" key="13">
    <source>
        <dbReference type="SAM" id="MobiDB-lite"/>
    </source>
</evidence>
<dbReference type="PROSITE" id="PS51929">
    <property type="entry name" value="COV_N_CTD"/>
    <property type="match status" value="1"/>
</dbReference>
<evidence type="ECO:0000256" key="4">
    <source>
        <dbReference type="ARBA" id="ARBA00022844"/>
    </source>
</evidence>
<accession>A0A5B8KEK9</accession>
<evidence type="ECO:0000256" key="5">
    <source>
        <dbReference type="ARBA" id="ARBA00022884"/>
    </source>
</evidence>
<evidence type="ECO:0000256" key="1">
    <source>
        <dbReference type="ARBA" id="ARBA00004340"/>
    </source>
</evidence>
<feature type="region of interest" description="Disordered" evidence="13">
    <location>
        <begin position="1"/>
        <end position="71"/>
    </location>
</feature>
<name>A0A5B8KEK9_9GAMC</name>
<evidence type="ECO:0000256" key="8">
    <source>
        <dbReference type="ARBA" id="ARBA00023163"/>
    </source>
</evidence>
<comment type="function">
    <text evidence="10">Packages the positive strand viral genome RNA into a helical ribonucleocapsid (RNP) and plays a fundamental role during virion assembly through its interactions with the viral genome and membrane protein M. Plays an important role in enhancing the efficiency of subgenomic viral RNA transcription as well as viral replication.</text>
</comment>
<dbReference type="SMR" id="A0A5B8KEK9"/>
<dbReference type="InterPro" id="IPR044345">
    <property type="entry name" value="N_prot_N_CoV"/>
</dbReference>
<feature type="region of interest" description="Disordered" evidence="13">
    <location>
        <begin position="331"/>
        <end position="418"/>
    </location>
</feature>
<feature type="region of interest" description="Disordered" evidence="13">
    <location>
        <begin position="158"/>
        <end position="199"/>
    </location>
</feature>
<dbReference type="InterPro" id="IPR044344">
    <property type="entry name" value="N_prot_C_CoV"/>
</dbReference>
<evidence type="ECO:0000259" key="14">
    <source>
        <dbReference type="PROSITE" id="PS51928"/>
    </source>
</evidence>
<dbReference type="Pfam" id="PF00937">
    <property type="entry name" value="CoV_nucleocap"/>
    <property type="match status" value="1"/>
</dbReference>
<feature type="domain" description="CoV N CTD" evidence="15">
    <location>
        <begin position="220"/>
        <end position="336"/>
    </location>
</feature>
<evidence type="ECO:0000256" key="6">
    <source>
        <dbReference type="ARBA" id="ARBA00023015"/>
    </source>
</evidence>
<keyword evidence="5 10" id="KW-0694">RNA-binding</keyword>
<dbReference type="PROSITE" id="PS51928">
    <property type="entry name" value="COV_N_NTD"/>
    <property type="match status" value="1"/>
</dbReference>
<dbReference type="CDD" id="cd21554">
    <property type="entry name" value="CoV_N-NTD"/>
    <property type="match status" value="1"/>
</dbReference>
<dbReference type="GO" id="GO:1990904">
    <property type="term" value="C:ribonucleoprotein complex"/>
    <property type="evidence" value="ECO:0007669"/>
    <property type="project" value="UniProtKB-KW"/>
</dbReference>
<gene>
    <name evidence="16" type="primary">N</name>
</gene>
<dbReference type="GO" id="GO:0019013">
    <property type="term" value="C:viral nucleocapsid"/>
    <property type="evidence" value="ECO:0007669"/>
    <property type="project" value="UniProtKB-UniRule"/>
</dbReference>
<evidence type="ECO:0000256" key="3">
    <source>
        <dbReference type="ARBA" id="ARBA00022765"/>
    </source>
</evidence>
<evidence type="ECO:0000259" key="15">
    <source>
        <dbReference type="PROSITE" id="PS51929"/>
    </source>
</evidence>
<reference evidence="16" key="1">
    <citation type="journal article" date="2019" name="ISME J.">
        <title>Virome heterogeneity and connectivity in waterfowl and shorebird communities.</title>
        <authorList>
            <person name="Wille M."/>
            <person name="Shi M."/>
            <person name="Klaassen M."/>
            <person name="Hurt A.C."/>
            <person name="Holmes E.C."/>
        </authorList>
    </citation>
    <scope>NUCLEOTIDE SEQUENCE</scope>
    <source>
        <strain evidence="16">MW18</strain>
    </source>
</reference>
<feature type="compositionally biased region" description="Basic and acidic residues" evidence="13">
    <location>
        <begin position="1"/>
        <end position="13"/>
    </location>
</feature>
<feature type="domain" description="CoV N NTD" evidence="14">
    <location>
        <begin position="34"/>
        <end position="159"/>
    </location>
</feature>